<dbReference type="Proteomes" id="UP001595816">
    <property type="component" value="Unassembled WGS sequence"/>
</dbReference>
<dbReference type="Gene3D" id="3.30.1050.10">
    <property type="entry name" value="SCP2 sterol-binding domain"/>
    <property type="match status" value="1"/>
</dbReference>
<dbReference type="RefSeq" id="WP_253753260.1">
    <property type="nucleotide sequence ID" value="NZ_JAMZDZ010000001.1"/>
</dbReference>
<keyword evidence="2" id="KW-0238">DNA-binding</keyword>
<evidence type="ECO:0000256" key="2">
    <source>
        <dbReference type="ARBA" id="ARBA00023125"/>
    </source>
</evidence>
<protein>
    <submittedName>
        <fullName evidence="5">Winged helix-turn-helix transcriptional regulator</fullName>
    </submittedName>
</protein>
<comment type="caution">
    <text evidence="5">The sequence shown here is derived from an EMBL/GenBank/DDBJ whole genome shotgun (WGS) entry which is preliminary data.</text>
</comment>
<sequence>MAGKRRFDDPCGVARALEVVGERWALLVVRELLLGPKRFTELSRGLPGMSQNVLSQRLRELEESGVVRKRRLGPPVSATAYELSEVGRLLDPVLIALATFGSRLPLPPTDTPMSADAFALALRTTFDSQTSTDGSVELRIDDDVFHASVHDGRFEIARGSATQPDATLTGSVSALRSAVFGGRPLTEDIRVDGDRRAAERFVRLFPRPQPMPGP</sequence>
<dbReference type="SUPFAM" id="SSF46785">
    <property type="entry name" value="Winged helix' DNA-binding domain"/>
    <property type="match status" value="1"/>
</dbReference>
<keyword evidence="1" id="KW-0805">Transcription regulation</keyword>
<dbReference type="Pfam" id="PF01638">
    <property type="entry name" value="HxlR"/>
    <property type="match status" value="1"/>
</dbReference>
<proteinExistence type="predicted"/>
<dbReference type="EMBL" id="JBHSAY010000009">
    <property type="protein sequence ID" value="MFC4132428.1"/>
    <property type="molecule type" value="Genomic_DNA"/>
</dbReference>
<evidence type="ECO:0000313" key="5">
    <source>
        <dbReference type="EMBL" id="MFC4132428.1"/>
    </source>
</evidence>
<name>A0ABV8LPX3_9ACTN</name>
<dbReference type="InterPro" id="IPR036527">
    <property type="entry name" value="SCP2_sterol-bd_dom_sf"/>
</dbReference>
<dbReference type="PANTHER" id="PTHR33204">
    <property type="entry name" value="TRANSCRIPTIONAL REGULATOR, MARR FAMILY"/>
    <property type="match status" value="1"/>
</dbReference>
<evidence type="ECO:0000256" key="3">
    <source>
        <dbReference type="ARBA" id="ARBA00023163"/>
    </source>
</evidence>
<dbReference type="InterPro" id="IPR036390">
    <property type="entry name" value="WH_DNA-bd_sf"/>
</dbReference>
<evidence type="ECO:0000256" key="1">
    <source>
        <dbReference type="ARBA" id="ARBA00023015"/>
    </source>
</evidence>
<evidence type="ECO:0000259" key="4">
    <source>
        <dbReference type="PROSITE" id="PS51118"/>
    </source>
</evidence>
<dbReference type="InterPro" id="IPR002577">
    <property type="entry name" value="HTH_HxlR"/>
</dbReference>
<accession>A0ABV8LPX3</accession>
<dbReference type="PANTHER" id="PTHR33204:SF18">
    <property type="entry name" value="TRANSCRIPTIONAL REGULATORY PROTEIN"/>
    <property type="match status" value="1"/>
</dbReference>
<evidence type="ECO:0000313" key="6">
    <source>
        <dbReference type="Proteomes" id="UP001595816"/>
    </source>
</evidence>
<organism evidence="5 6">
    <name type="scientific">Hamadaea flava</name>
    <dbReference type="NCBI Taxonomy" id="1742688"/>
    <lineage>
        <taxon>Bacteria</taxon>
        <taxon>Bacillati</taxon>
        <taxon>Actinomycetota</taxon>
        <taxon>Actinomycetes</taxon>
        <taxon>Micromonosporales</taxon>
        <taxon>Micromonosporaceae</taxon>
        <taxon>Hamadaea</taxon>
    </lineage>
</organism>
<dbReference type="PROSITE" id="PS51118">
    <property type="entry name" value="HTH_HXLR"/>
    <property type="match status" value="1"/>
</dbReference>
<reference evidence="6" key="1">
    <citation type="journal article" date="2019" name="Int. J. Syst. Evol. Microbiol.">
        <title>The Global Catalogue of Microorganisms (GCM) 10K type strain sequencing project: providing services to taxonomists for standard genome sequencing and annotation.</title>
        <authorList>
            <consortium name="The Broad Institute Genomics Platform"/>
            <consortium name="The Broad Institute Genome Sequencing Center for Infectious Disease"/>
            <person name="Wu L."/>
            <person name="Ma J."/>
        </authorList>
    </citation>
    <scope>NUCLEOTIDE SEQUENCE [LARGE SCALE GENOMIC DNA]</scope>
    <source>
        <strain evidence="6">CGMCC 4.7289</strain>
    </source>
</reference>
<keyword evidence="6" id="KW-1185">Reference proteome</keyword>
<feature type="domain" description="HTH hxlR-type" evidence="4">
    <location>
        <begin position="11"/>
        <end position="109"/>
    </location>
</feature>
<dbReference type="InterPro" id="IPR011991">
    <property type="entry name" value="ArsR-like_HTH"/>
</dbReference>
<dbReference type="InterPro" id="IPR036388">
    <property type="entry name" value="WH-like_DNA-bd_sf"/>
</dbReference>
<gene>
    <name evidence="5" type="ORF">ACFOZ4_17610</name>
</gene>
<dbReference type="Gene3D" id="1.10.10.10">
    <property type="entry name" value="Winged helix-like DNA-binding domain superfamily/Winged helix DNA-binding domain"/>
    <property type="match status" value="1"/>
</dbReference>
<dbReference type="CDD" id="cd00090">
    <property type="entry name" value="HTH_ARSR"/>
    <property type="match status" value="1"/>
</dbReference>
<keyword evidence="3" id="KW-0804">Transcription</keyword>
<dbReference type="SUPFAM" id="SSF55718">
    <property type="entry name" value="SCP-like"/>
    <property type="match status" value="1"/>
</dbReference>